<evidence type="ECO:0000313" key="2">
    <source>
        <dbReference type="Proteomes" id="UP001358193"/>
    </source>
</evidence>
<evidence type="ECO:0000313" key="1">
    <source>
        <dbReference type="EMBL" id="WQJ53876.1"/>
    </source>
</evidence>
<sequence>MVNINVFTTEIEYENAKNSLKRPQLALSEDLMRIHCISDKPDMVDLGLPSGTLWADRNLDALCADTAESWYGNYYSWGETEIKSNYAIETYKFGQDPYSKYGNDGKTVLEPIDDAVTVRYNNPYKMPTEQQIIELLNDSNTDFEYKTDYNGISGLNGGLLTSKHNGNKLFLPFTGFYNGNIVILNKYSYLWSSHLSSNKPICMRFQSTRPIKYNEFSRYLGVPVRPVSN</sequence>
<name>A0ABZ0Z5B6_9CAUD</name>
<accession>A0ABZ0Z5B6</accession>
<protein>
    <submittedName>
        <fullName evidence="1">Uncharacterized protein</fullName>
    </submittedName>
</protein>
<dbReference type="Proteomes" id="UP001358193">
    <property type="component" value="Segment"/>
</dbReference>
<reference evidence="1 2" key="1">
    <citation type="submission" date="2023-11" db="EMBL/GenBank/DDBJ databases">
        <authorList>
            <person name="Cook R."/>
            <person name="Crisci M."/>
            <person name="Pye H."/>
            <person name="Adriaenssens E."/>
            <person name="Santini J."/>
        </authorList>
    </citation>
    <scope>NUCLEOTIDE SEQUENCE [LARGE SCALE GENOMIC DNA]</scope>
    <source>
        <strain evidence="1">Lak_Megaphage_Sonny</strain>
    </source>
</reference>
<dbReference type="EMBL" id="OR769223">
    <property type="protein sequence ID" value="WQJ53876.1"/>
    <property type="molecule type" value="Genomic_DNA"/>
</dbReference>
<keyword evidence="2" id="KW-1185">Reference proteome</keyword>
<proteinExistence type="predicted"/>
<organism evidence="1 2">
    <name type="scientific">phage Lak_Megaphage_Sonny</name>
    <dbReference type="NCBI Taxonomy" id="3109229"/>
    <lineage>
        <taxon>Viruses</taxon>
        <taxon>Duplodnaviria</taxon>
        <taxon>Heunggongvirae</taxon>
        <taxon>Uroviricota</taxon>
        <taxon>Caudoviricetes</taxon>
        <taxon>Caudoviricetes code 15 clade</taxon>
    </lineage>
</organism>